<proteinExistence type="predicted"/>
<reference evidence="1 2" key="1">
    <citation type="submission" date="2020-08" db="EMBL/GenBank/DDBJ databases">
        <title>Genomic Encyclopedia of Type Strains, Phase IV (KMG-IV): sequencing the most valuable type-strain genomes for metagenomic binning, comparative biology and taxonomic classification.</title>
        <authorList>
            <person name="Goeker M."/>
        </authorList>
    </citation>
    <scope>NUCLEOTIDE SEQUENCE [LARGE SCALE GENOMIC DNA]</scope>
    <source>
        <strain evidence="1 2">DSM 17454</strain>
    </source>
</reference>
<gene>
    <name evidence="1" type="ORF">HNQ96_005793</name>
</gene>
<dbReference type="Proteomes" id="UP000532373">
    <property type="component" value="Unassembled WGS sequence"/>
</dbReference>
<evidence type="ECO:0000313" key="2">
    <source>
        <dbReference type="Proteomes" id="UP000532373"/>
    </source>
</evidence>
<dbReference type="RefSeq" id="WP_184773653.1">
    <property type="nucleotide sequence ID" value="NZ_JACHGI010000020.1"/>
</dbReference>
<organism evidence="1 2">
    <name type="scientific">Aminobacter carboxidus</name>
    <dbReference type="NCBI Taxonomy" id="376165"/>
    <lineage>
        <taxon>Bacteria</taxon>
        <taxon>Pseudomonadati</taxon>
        <taxon>Pseudomonadota</taxon>
        <taxon>Alphaproteobacteria</taxon>
        <taxon>Hyphomicrobiales</taxon>
        <taxon>Phyllobacteriaceae</taxon>
        <taxon>Aminobacter</taxon>
    </lineage>
</organism>
<accession>A0A8E2BFT4</accession>
<comment type="caution">
    <text evidence="1">The sequence shown here is derived from an EMBL/GenBank/DDBJ whole genome shotgun (WGS) entry which is preliminary data.</text>
</comment>
<evidence type="ECO:0000313" key="1">
    <source>
        <dbReference type="EMBL" id="MBB6469899.1"/>
    </source>
</evidence>
<dbReference type="AlphaFoldDB" id="A0A8E2BFT4"/>
<sequence>MILKAAEVMKACKALLYLPCCLIRVGKTAAETARLVKLMHVGAPIGSISDGSGGGGATTLSAIARLGRCTLPSIVTPVG</sequence>
<dbReference type="EMBL" id="JACHGI010000020">
    <property type="protein sequence ID" value="MBB6469899.1"/>
    <property type="molecule type" value="Genomic_DNA"/>
</dbReference>
<protein>
    <submittedName>
        <fullName evidence="1">Uncharacterized protein</fullName>
    </submittedName>
</protein>
<name>A0A8E2BFT4_9HYPH</name>